<proteinExistence type="predicted"/>
<evidence type="ECO:0000313" key="7">
    <source>
        <dbReference type="EMBL" id="AKJ27979.1"/>
    </source>
</evidence>
<reference evidence="7 8" key="1">
    <citation type="submission" date="2015-05" db="EMBL/GenBank/DDBJ databases">
        <authorList>
            <person name="Tang B."/>
            <person name="Yu Y."/>
        </authorList>
    </citation>
    <scope>NUCLEOTIDE SEQUENCE [LARGE SCALE GENOMIC DNA]</scope>
    <source>
        <strain evidence="7 8">DSM 7029</strain>
    </source>
</reference>
<dbReference type="OrthoDB" id="5288149at2"/>
<gene>
    <name evidence="7" type="primary">tamB</name>
    <name evidence="7" type="ORF">AAW51_1288</name>
</gene>
<feature type="compositionally biased region" description="Pro residues" evidence="5">
    <location>
        <begin position="716"/>
        <end position="732"/>
    </location>
</feature>
<dbReference type="PATRIC" id="fig|413882.6.peg.1353"/>
<evidence type="ECO:0000256" key="4">
    <source>
        <dbReference type="ARBA" id="ARBA00023136"/>
    </source>
</evidence>
<dbReference type="GO" id="GO:0097347">
    <property type="term" value="C:TAM protein secretion complex"/>
    <property type="evidence" value="ECO:0007669"/>
    <property type="project" value="TreeGrafter"/>
</dbReference>
<evidence type="ECO:0000256" key="5">
    <source>
        <dbReference type="SAM" id="MobiDB-lite"/>
    </source>
</evidence>
<organism evidence="7 8">
    <name type="scientific">Caldimonas brevitalea</name>
    <dbReference type="NCBI Taxonomy" id="413882"/>
    <lineage>
        <taxon>Bacteria</taxon>
        <taxon>Pseudomonadati</taxon>
        <taxon>Pseudomonadota</taxon>
        <taxon>Betaproteobacteria</taxon>
        <taxon>Burkholderiales</taxon>
        <taxon>Sphaerotilaceae</taxon>
        <taxon>Caldimonas</taxon>
    </lineage>
</organism>
<sequence length="1483" mass="156514">MWATLALIALAALGLVATLRWIAHSESGTQWALSMLARQLPGFTVRDVHGALLGDFRVARLSLMAGTTRVTLRDLQWQGLRVHDWQWHAPYLTLQARSLSAAGVEVLPGPKPAEERPPSPAPRSLRLPVALRLQTLRIDQIGFAPQQPPLTDLLAQGITLGVEQRVDRFSARWSGVVAEGRLQLQGDAPLLLQARIDVRGPGVPAPEAPATPSAPAASTALARPAAPASAPAEPKPLAGAVAEWARHLDMVLTARGPLERFETELTLHMQQQQLAASAQVTPFAPTPVAQLNAKFEKLDLATLLAPVAVKAPTTALTGTALVSLADGGRPGAPMSISADIGNTESGPWDAKRLPLRRVMVRASGVGDRWTLAEAELEAAGADQRKAGRLTAQGSWNAGQLDLKTQLDGLLLDALDRRMAPLQLSGPVEVALQMPPPAPADAGAGRRDPQAAAAPAFRSARLKAQLAGAVSAPARANVPAALADQSVQLTLQAQATPTRYQLDVLQARAGAARLDAKGHAERRGEQWALDGGLTLQSFNPALWLPGPAEAGWRRARTQLNGDAALKFQLPAEAADTAALLRLAAGSLKVRLHDSIVADQPATLDLDAQADGAGRVDARSELQAAGNAARLEALLRVPAPGRSAALDDRLELHLDAPTLQRLAPLAQAFGIPGLQGSAQLDAEARGPLGGWIAAQAAAAAPAPANGNGAKAARGKPASTPPQKPAASTPPPPLPTIHTEGKVAVDGLRLGDLLALQRLQGRWNASTDTQAPMTAQLRAEQLQLKQLEVPSAELQGDGSSADHRFRLDAQLRPPAQQRAAAAASTGTDAGGGSASVGSPANPAPLVLAARLHGGLLSGAANASGWRGVLDELSLRPLEGGAAPATPAERLPLFVTRDVSLEWMRDDTGQRAALSPGQAEVLGAVLRWREARWQQDATRQELNLEADIEPFAVAPLLQRVQPDFGWVGDLKLGARVSVKAAPELTADIEIARAGGDLQINEYGIVQSLGLSDLRLRLQAAGGVWRFSELVAGSNLGRVAGEQTVRTAATQLWPEPQAPLDGQLQVQVDNLATWGGWVPAGWRLGGQLNGQVDLSGQFGAPNLTGALRGQRLTARNALQGVALSEGLVDIRFQGDTARIETFRFAAGDGTVELTGAARLGEQPQAQLRLIASRFALLTRVDRRVVVSGEAAVQLDQERIGVDGRFRTDEGLIDISRADAPAVSEDVVVRRPGDAPVDPDAQDPEGSNGAKPAAARALALDVVVNLGDRFRLRGRGIDTRIAGELRLTSPRGRLAAHGEIRAQDGKYEAYGQEMDIERGVFTFVGEIGNPRLDIVAVRPNLDVRVGVTVAGSALAPRVRLFSDPALPDTETLALLITGRSYDSLAGNQTLLLQRAALALLAGEGGGDDSIMKRLPLDEISVRQTEGAVPETVVTLGKQISERVYVGYERGLSAAAGSWQLIYRIAQRFTLRAQSGEDSAVDLVWLFRWN</sequence>
<feature type="region of interest" description="Disordered" evidence="5">
    <location>
        <begin position="700"/>
        <end position="736"/>
    </location>
</feature>
<evidence type="ECO:0000259" key="6">
    <source>
        <dbReference type="Pfam" id="PF04357"/>
    </source>
</evidence>
<keyword evidence="3" id="KW-1133">Transmembrane helix</keyword>
<dbReference type="Proteomes" id="UP000035352">
    <property type="component" value="Chromosome"/>
</dbReference>
<feature type="compositionally biased region" description="Low complexity" evidence="5">
    <location>
        <begin position="810"/>
        <end position="824"/>
    </location>
</feature>
<keyword evidence="8" id="KW-1185">Reference proteome</keyword>
<dbReference type="PANTHER" id="PTHR36985:SF1">
    <property type="entry name" value="TRANSLOCATION AND ASSEMBLY MODULE SUBUNIT TAMB"/>
    <property type="match status" value="1"/>
</dbReference>
<dbReference type="InterPro" id="IPR007452">
    <property type="entry name" value="TamB_C"/>
</dbReference>
<dbReference type="GO" id="GO:0005886">
    <property type="term" value="C:plasma membrane"/>
    <property type="evidence" value="ECO:0007669"/>
    <property type="project" value="InterPro"/>
</dbReference>
<dbReference type="EMBL" id="CP011371">
    <property type="protein sequence ID" value="AKJ27979.1"/>
    <property type="molecule type" value="Genomic_DNA"/>
</dbReference>
<evidence type="ECO:0000313" key="8">
    <source>
        <dbReference type="Proteomes" id="UP000035352"/>
    </source>
</evidence>
<feature type="compositionally biased region" description="Low complexity" evidence="5">
    <location>
        <begin position="700"/>
        <end position="715"/>
    </location>
</feature>
<accession>A0A0G3BEY2</accession>
<keyword evidence="2" id="KW-0812">Transmembrane</keyword>
<dbReference type="Pfam" id="PF04357">
    <property type="entry name" value="TamB"/>
    <property type="match status" value="1"/>
</dbReference>
<feature type="domain" description="Translocation and assembly module TamB C-terminal" evidence="6">
    <location>
        <begin position="1141"/>
        <end position="1482"/>
    </location>
</feature>
<dbReference type="STRING" id="413882.AAW51_1288"/>
<evidence type="ECO:0000256" key="2">
    <source>
        <dbReference type="ARBA" id="ARBA00022692"/>
    </source>
</evidence>
<dbReference type="GO" id="GO:0009306">
    <property type="term" value="P:protein secretion"/>
    <property type="evidence" value="ECO:0007669"/>
    <property type="project" value="InterPro"/>
</dbReference>
<evidence type="ECO:0000256" key="1">
    <source>
        <dbReference type="ARBA" id="ARBA00004167"/>
    </source>
</evidence>
<name>A0A0G3BEY2_9BURK</name>
<comment type="subcellular location">
    <subcellularLocation>
        <location evidence="1">Membrane</location>
        <topology evidence="1">Single-pass membrane protein</topology>
    </subcellularLocation>
</comment>
<protein>
    <submittedName>
        <fullName evidence="7">Translocation and assembly module TamB</fullName>
    </submittedName>
</protein>
<feature type="region of interest" description="Disordered" evidence="5">
    <location>
        <begin position="202"/>
        <end position="234"/>
    </location>
</feature>
<dbReference type="RefSeq" id="WP_047193942.1">
    <property type="nucleotide sequence ID" value="NZ_CP011371.1"/>
</dbReference>
<feature type="compositionally biased region" description="Low complexity" evidence="5">
    <location>
        <begin position="210"/>
        <end position="234"/>
    </location>
</feature>
<feature type="region of interest" description="Disordered" evidence="5">
    <location>
        <begin position="1219"/>
        <end position="1245"/>
    </location>
</feature>
<dbReference type="KEGG" id="pbh:AAW51_1288"/>
<keyword evidence="4" id="KW-0472">Membrane</keyword>
<dbReference type="PANTHER" id="PTHR36985">
    <property type="entry name" value="TRANSLOCATION AND ASSEMBLY MODULE SUBUNIT TAMB"/>
    <property type="match status" value="1"/>
</dbReference>
<evidence type="ECO:0000256" key="3">
    <source>
        <dbReference type="ARBA" id="ARBA00022989"/>
    </source>
</evidence>
<feature type="region of interest" description="Disordered" evidence="5">
    <location>
        <begin position="810"/>
        <end position="834"/>
    </location>
</feature>